<dbReference type="Proteomes" id="UP000051672">
    <property type="component" value="Unassembled WGS sequence"/>
</dbReference>
<dbReference type="PATRIC" id="fig|1423727.3.peg.673"/>
<proteinExistence type="predicted"/>
<gene>
    <name evidence="2" type="ORF">FC34_GL000670</name>
</gene>
<keyword evidence="2" id="KW-0223">Dioxygenase</keyword>
<dbReference type="AlphaFoldDB" id="A0A0R2BAZ3"/>
<dbReference type="EMBL" id="AYZQ01000001">
    <property type="protein sequence ID" value="KRM72956.1"/>
    <property type="molecule type" value="Genomic_DNA"/>
</dbReference>
<dbReference type="PANTHER" id="PTHR43279">
    <property type="entry name" value="CATECHOL-2,3-DIOXYGENASE"/>
    <property type="match status" value="1"/>
</dbReference>
<name>A0A0R2BAZ3_9LACO</name>
<dbReference type="PANTHER" id="PTHR43279:SF1">
    <property type="entry name" value="CATECHOL-2,3-DIOXYGENASE"/>
    <property type="match status" value="1"/>
</dbReference>
<reference evidence="2 3" key="1">
    <citation type="journal article" date="2015" name="Genome Announc.">
        <title>Expanding the biotechnology potential of lactobacilli through comparative genomics of 213 strains and associated genera.</title>
        <authorList>
            <person name="Sun Z."/>
            <person name="Harris H.M."/>
            <person name="McCann A."/>
            <person name="Guo C."/>
            <person name="Argimon S."/>
            <person name="Zhang W."/>
            <person name="Yang X."/>
            <person name="Jeffery I.B."/>
            <person name="Cooney J.C."/>
            <person name="Kagawa T.F."/>
            <person name="Liu W."/>
            <person name="Song Y."/>
            <person name="Salvetti E."/>
            <person name="Wrobel A."/>
            <person name="Rasinkangas P."/>
            <person name="Parkhill J."/>
            <person name="Rea M.C."/>
            <person name="O'Sullivan O."/>
            <person name="Ritari J."/>
            <person name="Douillard F.P."/>
            <person name="Paul Ross R."/>
            <person name="Yang R."/>
            <person name="Briner A.E."/>
            <person name="Felis G.E."/>
            <person name="de Vos W.M."/>
            <person name="Barrangou R."/>
            <person name="Klaenhammer T.R."/>
            <person name="Caufield P.W."/>
            <person name="Cui Y."/>
            <person name="Zhang H."/>
            <person name="O'Toole P.W."/>
        </authorList>
    </citation>
    <scope>NUCLEOTIDE SEQUENCE [LARGE SCALE GENOMIC DNA]</scope>
    <source>
        <strain evidence="2 3">DSM 23927</strain>
    </source>
</reference>
<protein>
    <submittedName>
        <fullName evidence="2">Ring-cleavage extradiol dioxygenase</fullName>
    </submittedName>
</protein>
<dbReference type="STRING" id="1423727.FC34_GL000670"/>
<dbReference type="Pfam" id="PF00903">
    <property type="entry name" value="Glyoxalase"/>
    <property type="match status" value="2"/>
</dbReference>
<keyword evidence="2" id="KW-0560">Oxidoreductase</keyword>
<evidence type="ECO:0000313" key="2">
    <source>
        <dbReference type="EMBL" id="KRM72956.1"/>
    </source>
</evidence>
<evidence type="ECO:0000259" key="1">
    <source>
        <dbReference type="PROSITE" id="PS51819"/>
    </source>
</evidence>
<dbReference type="PROSITE" id="PS51819">
    <property type="entry name" value="VOC"/>
    <property type="match status" value="2"/>
</dbReference>
<comment type="caution">
    <text evidence="2">The sequence shown here is derived from an EMBL/GenBank/DDBJ whole genome shotgun (WGS) entry which is preliminary data.</text>
</comment>
<dbReference type="Gene3D" id="3.10.180.10">
    <property type="entry name" value="2,3-Dihydroxybiphenyl 1,2-Dioxygenase, domain 1"/>
    <property type="match status" value="2"/>
</dbReference>
<dbReference type="InterPro" id="IPR037523">
    <property type="entry name" value="VOC_core"/>
</dbReference>
<organism evidence="2 3">
    <name type="scientific">Lacticaseibacillus brantae DSM 23927</name>
    <dbReference type="NCBI Taxonomy" id="1423727"/>
    <lineage>
        <taxon>Bacteria</taxon>
        <taxon>Bacillati</taxon>
        <taxon>Bacillota</taxon>
        <taxon>Bacilli</taxon>
        <taxon>Lactobacillales</taxon>
        <taxon>Lactobacillaceae</taxon>
        <taxon>Lacticaseibacillus</taxon>
    </lineage>
</organism>
<dbReference type="OrthoDB" id="9792626at2"/>
<keyword evidence="3" id="KW-1185">Reference proteome</keyword>
<feature type="domain" description="VOC" evidence="1">
    <location>
        <begin position="11"/>
        <end position="127"/>
    </location>
</feature>
<dbReference type="GO" id="GO:0051213">
    <property type="term" value="F:dioxygenase activity"/>
    <property type="evidence" value="ECO:0007669"/>
    <property type="project" value="UniProtKB-KW"/>
</dbReference>
<feature type="domain" description="VOC" evidence="1">
    <location>
        <begin position="170"/>
        <end position="288"/>
    </location>
</feature>
<dbReference type="RefSeq" id="WP_057893963.1">
    <property type="nucleotide sequence ID" value="NZ_AYZQ01000001.1"/>
</dbReference>
<sequence>MAEFQLAEETQIGFVALKVNNLHEMTRWYQETLGLVVLEETSKQVFLGTRLNQRVLVLLTQLNSGESSTGLSGLDHFALLLPNSASLGSAYQQAKSSTDITDRFITGYTEGFTVADPEGNAIELIIDKAIEQYQSVSDFDWEDDTKQPATDAQLSQQHDDDYAGLPSGTTIGHIALKVNDINASADYLVKVLGFAEKASSTEKEAFLTTGDSHHHIGIELVASTTSGQAGEQTLGLDYVNLLLPSEKPLEDLMANLKATETTDYDYNPDHHYLRIAGPSNLTLWFSVA</sequence>
<dbReference type="SUPFAM" id="SSF54593">
    <property type="entry name" value="Glyoxalase/Bleomycin resistance protein/Dihydroxybiphenyl dioxygenase"/>
    <property type="match status" value="1"/>
</dbReference>
<dbReference type="InterPro" id="IPR029068">
    <property type="entry name" value="Glyas_Bleomycin-R_OHBP_Dase"/>
</dbReference>
<evidence type="ECO:0000313" key="3">
    <source>
        <dbReference type="Proteomes" id="UP000051672"/>
    </source>
</evidence>
<accession>A0A0R2BAZ3</accession>
<dbReference type="InterPro" id="IPR004360">
    <property type="entry name" value="Glyas_Fos-R_dOase_dom"/>
</dbReference>